<reference evidence="2 3" key="1">
    <citation type="journal article" date="2021" name="Elife">
        <title>Chloroplast acquisition without the gene transfer in kleptoplastic sea slugs, Plakobranchus ocellatus.</title>
        <authorList>
            <person name="Maeda T."/>
            <person name="Takahashi S."/>
            <person name="Yoshida T."/>
            <person name="Shimamura S."/>
            <person name="Takaki Y."/>
            <person name="Nagai Y."/>
            <person name="Toyoda A."/>
            <person name="Suzuki Y."/>
            <person name="Arimoto A."/>
            <person name="Ishii H."/>
            <person name="Satoh N."/>
            <person name="Nishiyama T."/>
            <person name="Hasebe M."/>
            <person name="Maruyama T."/>
            <person name="Minagawa J."/>
            <person name="Obokata J."/>
            <person name="Shigenobu S."/>
        </authorList>
    </citation>
    <scope>NUCLEOTIDE SEQUENCE [LARGE SCALE GENOMIC DNA]</scope>
</reference>
<sequence>MDFTHCSRNAWQAIKKLDPDSRPTKSAPLISPDEIAQEIKGENTPNQSFEKQIRKEYKAIMAIKESPSLFLSAPITRKELEKAIKCMKKGQCCTYWRDLSGHDNTSGTTCNDDHFG</sequence>
<protein>
    <submittedName>
        <fullName evidence="2">RNA-directed DNA polymerase from mobile element jockey-like</fullName>
    </submittedName>
</protein>
<name>A0AAV4IC25_9GAST</name>
<keyword evidence="3" id="KW-1185">Reference proteome</keyword>
<evidence type="ECO:0000313" key="3">
    <source>
        <dbReference type="Proteomes" id="UP000762676"/>
    </source>
</evidence>
<keyword evidence="2" id="KW-0808">Transferase</keyword>
<gene>
    <name evidence="2" type="ORF">ElyMa_006582600</name>
</gene>
<evidence type="ECO:0000313" key="2">
    <source>
        <dbReference type="EMBL" id="GFS07998.1"/>
    </source>
</evidence>
<dbReference type="AlphaFoldDB" id="A0AAV4IC25"/>
<keyword evidence="2" id="KW-0695">RNA-directed DNA polymerase</keyword>
<comment type="caution">
    <text evidence="2">The sequence shown here is derived from an EMBL/GenBank/DDBJ whole genome shotgun (WGS) entry which is preliminary data.</text>
</comment>
<accession>A0AAV4IC25</accession>
<organism evidence="2 3">
    <name type="scientific">Elysia marginata</name>
    <dbReference type="NCBI Taxonomy" id="1093978"/>
    <lineage>
        <taxon>Eukaryota</taxon>
        <taxon>Metazoa</taxon>
        <taxon>Spiralia</taxon>
        <taxon>Lophotrochozoa</taxon>
        <taxon>Mollusca</taxon>
        <taxon>Gastropoda</taxon>
        <taxon>Heterobranchia</taxon>
        <taxon>Euthyneura</taxon>
        <taxon>Panpulmonata</taxon>
        <taxon>Sacoglossa</taxon>
        <taxon>Placobranchoidea</taxon>
        <taxon>Plakobranchidae</taxon>
        <taxon>Elysia</taxon>
    </lineage>
</organism>
<dbReference type="EMBL" id="BMAT01013235">
    <property type="protein sequence ID" value="GFS07998.1"/>
    <property type="molecule type" value="Genomic_DNA"/>
</dbReference>
<feature type="region of interest" description="Disordered" evidence="1">
    <location>
        <begin position="17"/>
        <end position="50"/>
    </location>
</feature>
<dbReference type="Proteomes" id="UP000762676">
    <property type="component" value="Unassembled WGS sequence"/>
</dbReference>
<evidence type="ECO:0000256" key="1">
    <source>
        <dbReference type="SAM" id="MobiDB-lite"/>
    </source>
</evidence>
<keyword evidence="2" id="KW-0548">Nucleotidyltransferase</keyword>
<dbReference type="GO" id="GO:0003964">
    <property type="term" value="F:RNA-directed DNA polymerase activity"/>
    <property type="evidence" value="ECO:0007669"/>
    <property type="project" value="UniProtKB-KW"/>
</dbReference>
<proteinExistence type="predicted"/>